<feature type="region of interest" description="Disordered" evidence="1">
    <location>
        <begin position="39"/>
        <end position="85"/>
    </location>
</feature>
<accession>A0AA97PQD4</accession>
<evidence type="ECO:0000256" key="1">
    <source>
        <dbReference type="SAM" id="MobiDB-lite"/>
    </source>
</evidence>
<organism evidence="2">
    <name type="scientific">Pyricularia oryzae (strain Y34)</name>
    <name type="common">Rice blast fungus</name>
    <name type="synonym">Magnaporthe oryzae</name>
    <dbReference type="NCBI Taxonomy" id="1143189"/>
    <lineage>
        <taxon>Eukaryota</taxon>
        <taxon>Fungi</taxon>
        <taxon>Dikarya</taxon>
        <taxon>Ascomycota</taxon>
        <taxon>Pezizomycotina</taxon>
        <taxon>Sordariomycetes</taxon>
        <taxon>Sordariomycetidae</taxon>
        <taxon>Magnaporthales</taxon>
        <taxon>Pyriculariaceae</taxon>
        <taxon>Pyricularia</taxon>
    </lineage>
</organism>
<dbReference type="AlphaFoldDB" id="A0AA97PQD4"/>
<proteinExistence type="predicted"/>
<sequence>MLEDLLAHASSLCTCRLCLVPTERVSTKNYQAREISQQLGSWKRDRAKDEEQKKAYQHGPAHTKSLRLQGLDQRPGAPLSTKAREDEDIVHDGAERARLGLRDAQEGGTDELVSPCTSSGLRFIQEEDDDEVGVGDLGLPPGQKLVVVEGREKDIYQVIMCDAGTVEGGKVRGKVSVSRKWLIEAPCTISRERVSYCSSQNSSTCVMPEEGA</sequence>
<feature type="compositionally biased region" description="Basic and acidic residues" evidence="1">
    <location>
        <begin position="42"/>
        <end position="54"/>
    </location>
</feature>
<dbReference type="Proteomes" id="UP000011086">
    <property type="component" value="Unassembled WGS sequence"/>
</dbReference>
<protein>
    <submittedName>
        <fullName evidence="2">Uncharacterized protein</fullName>
    </submittedName>
</protein>
<name>A0AA97PQD4_PYRO3</name>
<dbReference type="EMBL" id="JH793663">
    <property type="protein sequence ID" value="ELQ42848.1"/>
    <property type="molecule type" value="Genomic_DNA"/>
</dbReference>
<reference evidence="2" key="1">
    <citation type="journal article" date="2012" name="PLoS Genet.">
        <title>Comparative analysis of the genomes of two field isolates of the rice blast fungus Magnaporthe oryzae.</title>
        <authorList>
            <person name="Xue M."/>
            <person name="Yang J."/>
            <person name="Li Z."/>
            <person name="Hu S."/>
            <person name="Yao N."/>
            <person name="Dean R.A."/>
            <person name="Zhao W."/>
            <person name="Shen M."/>
            <person name="Zhang H."/>
            <person name="Li C."/>
            <person name="Liu L."/>
            <person name="Cao L."/>
            <person name="Xu X."/>
            <person name="Xing Y."/>
            <person name="Hsiang T."/>
            <person name="Zhang Z."/>
            <person name="Xu J.R."/>
            <person name="Peng Y.L."/>
        </authorList>
    </citation>
    <scope>NUCLEOTIDE SEQUENCE</scope>
    <source>
        <strain evidence="2">Y34</strain>
    </source>
</reference>
<evidence type="ECO:0000313" key="2">
    <source>
        <dbReference type="EMBL" id="ELQ42848.1"/>
    </source>
</evidence>
<gene>
    <name evidence="2" type="ORF">OOU_Y34scaffold00192g34</name>
</gene>